<sequence>MKKLLFVLLSAFIIMSCKKDDNPGEITFIGEWNTTSLLIDDEERIVGTGEGLIYTFAADSTGTVLYTYPDDNPYTEEFTWTFEEDSNTLLLTQSDVFVSPMKIISLSEQDMILDNNGNIYTMRRN</sequence>
<gene>
    <name evidence="2" type="ORF">C5749_14690</name>
</gene>
<dbReference type="InterPro" id="IPR024311">
    <property type="entry name" value="Lipocalin-like"/>
</dbReference>
<dbReference type="RefSeq" id="WP_105726889.1">
    <property type="nucleotide sequence ID" value="NZ_PVBS01000002.1"/>
</dbReference>
<evidence type="ECO:0000259" key="1">
    <source>
        <dbReference type="Pfam" id="PF13648"/>
    </source>
</evidence>
<dbReference type="Proteomes" id="UP000238642">
    <property type="component" value="Unassembled WGS sequence"/>
</dbReference>
<dbReference type="AlphaFoldDB" id="A0A2S9JNJ3"/>
<keyword evidence="3" id="KW-1185">Reference proteome</keyword>
<feature type="domain" description="Lipocalin-like" evidence="1">
    <location>
        <begin position="29"/>
        <end position="112"/>
    </location>
</feature>
<organism evidence="2 3">
    <name type="scientific">Sphingobacterium gobiense</name>
    <dbReference type="NCBI Taxonomy" id="1382456"/>
    <lineage>
        <taxon>Bacteria</taxon>
        <taxon>Pseudomonadati</taxon>
        <taxon>Bacteroidota</taxon>
        <taxon>Sphingobacteriia</taxon>
        <taxon>Sphingobacteriales</taxon>
        <taxon>Sphingobacteriaceae</taxon>
        <taxon>Sphingobacterium</taxon>
    </lineage>
</organism>
<reference evidence="2 3" key="1">
    <citation type="submission" date="2018-02" db="EMBL/GenBank/DDBJ databases">
        <title>The draft genome of Sphingobacterium gobiense H7.</title>
        <authorList>
            <person name="Li L."/>
            <person name="Liu L."/>
            <person name="Zhang X."/>
            <person name="Wang T."/>
            <person name="Liang L."/>
        </authorList>
    </citation>
    <scope>NUCLEOTIDE SEQUENCE [LARGE SCALE GENOMIC DNA]</scope>
    <source>
        <strain evidence="2 3">ACCC 05757</strain>
    </source>
</reference>
<dbReference type="OrthoDB" id="1177852at2"/>
<dbReference type="EMBL" id="PVBS01000002">
    <property type="protein sequence ID" value="PRD54678.1"/>
    <property type="molecule type" value="Genomic_DNA"/>
</dbReference>
<evidence type="ECO:0000313" key="3">
    <source>
        <dbReference type="Proteomes" id="UP000238642"/>
    </source>
</evidence>
<protein>
    <recommendedName>
        <fullName evidence="1">Lipocalin-like domain-containing protein</fullName>
    </recommendedName>
</protein>
<comment type="caution">
    <text evidence="2">The sequence shown here is derived from an EMBL/GenBank/DDBJ whole genome shotgun (WGS) entry which is preliminary data.</text>
</comment>
<dbReference type="Pfam" id="PF13648">
    <property type="entry name" value="Lipocalin_4"/>
    <property type="match status" value="1"/>
</dbReference>
<name>A0A2S9JNJ3_9SPHI</name>
<evidence type="ECO:0000313" key="2">
    <source>
        <dbReference type="EMBL" id="PRD54678.1"/>
    </source>
</evidence>
<proteinExistence type="predicted"/>
<dbReference type="PROSITE" id="PS51257">
    <property type="entry name" value="PROKAR_LIPOPROTEIN"/>
    <property type="match status" value="1"/>
</dbReference>
<accession>A0A2S9JNJ3</accession>